<gene>
    <name evidence="1" type="ORF">BZG01_19080</name>
</gene>
<reference evidence="1 2" key="1">
    <citation type="journal article" date="2017" name="Front. Microbiol.">
        <title>Labilibaculum manganireducens gen. nov., sp. nov. and Labilibaculum filiforme sp. nov., Novel Bacteroidetes Isolated from Subsurface Sediments of the Baltic Sea.</title>
        <authorList>
            <person name="Vandieken V."/>
            <person name="Marshall I.P."/>
            <person name="Niemann H."/>
            <person name="Engelen B."/>
            <person name="Cypionka H."/>
        </authorList>
    </citation>
    <scope>NUCLEOTIDE SEQUENCE [LARGE SCALE GENOMIC DNA]</scope>
    <source>
        <strain evidence="1 2">59.10-2M</strain>
    </source>
</reference>
<dbReference type="EMBL" id="MVDE01000044">
    <property type="protein sequence ID" value="PKQ61495.1"/>
    <property type="molecule type" value="Genomic_DNA"/>
</dbReference>
<evidence type="ECO:0000313" key="1">
    <source>
        <dbReference type="EMBL" id="PKQ61495.1"/>
    </source>
</evidence>
<sequence>MRVLFFGIRVKRIAMLVAFNTPKVEQDRSKDNRNTKNIYPQKKNGYLFAEKNYLPAQNLNTLPAC</sequence>
<accession>A0A2N3HTV0</accession>
<keyword evidence="2" id="KW-1185">Reference proteome</keyword>
<evidence type="ECO:0000313" key="2">
    <source>
        <dbReference type="Proteomes" id="UP000233618"/>
    </source>
</evidence>
<protein>
    <submittedName>
        <fullName evidence="1">Uncharacterized protein</fullName>
    </submittedName>
</protein>
<dbReference type="AlphaFoldDB" id="A0A2N3HTV0"/>
<proteinExistence type="predicted"/>
<name>A0A2N3HTV0_9BACT</name>
<organism evidence="1 2">
    <name type="scientific">Labilibaculum manganireducens</name>
    <dbReference type="NCBI Taxonomy" id="1940525"/>
    <lineage>
        <taxon>Bacteria</taxon>
        <taxon>Pseudomonadati</taxon>
        <taxon>Bacteroidota</taxon>
        <taxon>Bacteroidia</taxon>
        <taxon>Marinilabiliales</taxon>
        <taxon>Marinifilaceae</taxon>
        <taxon>Labilibaculum</taxon>
    </lineage>
</organism>
<comment type="caution">
    <text evidence="1">The sequence shown here is derived from an EMBL/GenBank/DDBJ whole genome shotgun (WGS) entry which is preliminary data.</text>
</comment>
<dbReference type="Proteomes" id="UP000233618">
    <property type="component" value="Unassembled WGS sequence"/>
</dbReference>